<dbReference type="PROSITE" id="PS52012">
    <property type="entry name" value="CFEM"/>
    <property type="match status" value="1"/>
</dbReference>
<dbReference type="EMBL" id="JAPQKH010000011">
    <property type="protein sequence ID" value="KAJ5081101.1"/>
    <property type="molecule type" value="Genomic_DNA"/>
</dbReference>
<dbReference type="PANTHER" id="PTHR37928">
    <property type="entry name" value="CFEM DOMAIN PROTEIN (AFU_ORTHOLOGUE AFUA_6G14090)"/>
    <property type="match status" value="1"/>
</dbReference>
<protein>
    <recommendedName>
        <fullName evidence="18">CFEM domain-containing protein</fullName>
    </recommendedName>
</protein>
<dbReference type="InterPro" id="IPR051735">
    <property type="entry name" value="CFEM_domain"/>
</dbReference>
<feature type="chain" id="PRO_5040842006" description="CFEM domain-containing protein" evidence="17">
    <location>
        <begin position="19"/>
        <end position="165"/>
    </location>
</feature>
<dbReference type="GO" id="GO:0005576">
    <property type="term" value="C:extracellular region"/>
    <property type="evidence" value="ECO:0007669"/>
    <property type="project" value="UniProtKB-SubCell"/>
</dbReference>
<evidence type="ECO:0000256" key="8">
    <source>
        <dbReference type="ARBA" id="ARBA00022723"/>
    </source>
</evidence>
<reference evidence="19" key="1">
    <citation type="submission" date="2022-11" db="EMBL/GenBank/DDBJ databases">
        <authorList>
            <person name="Petersen C."/>
        </authorList>
    </citation>
    <scope>NUCLEOTIDE SEQUENCE</scope>
    <source>
        <strain evidence="19">IBT 30069</strain>
    </source>
</reference>
<keyword evidence="5" id="KW-0964">Secreted</keyword>
<dbReference type="OrthoDB" id="3767534at2759"/>
<evidence type="ECO:0000256" key="9">
    <source>
        <dbReference type="ARBA" id="ARBA00022729"/>
    </source>
</evidence>
<dbReference type="SMART" id="SM00747">
    <property type="entry name" value="CFEM"/>
    <property type="match status" value="1"/>
</dbReference>
<keyword evidence="9 17" id="KW-0732">Signal</keyword>
<feature type="signal peptide" evidence="17">
    <location>
        <begin position="1"/>
        <end position="18"/>
    </location>
</feature>
<feature type="compositionally biased region" description="Low complexity" evidence="16">
    <location>
        <begin position="99"/>
        <end position="120"/>
    </location>
</feature>
<evidence type="ECO:0000256" key="14">
    <source>
        <dbReference type="ARBA" id="ARBA00023288"/>
    </source>
</evidence>
<dbReference type="Proteomes" id="UP001149165">
    <property type="component" value="Unassembled WGS sequence"/>
</dbReference>
<dbReference type="GO" id="GO:0046872">
    <property type="term" value="F:metal ion binding"/>
    <property type="evidence" value="ECO:0007669"/>
    <property type="project" value="UniProtKB-UniRule"/>
</dbReference>
<feature type="binding site" description="axial binding residue" evidence="15">
    <location>
        <position position="45"/>
    </location>
    <ligand>
        <name>heme</name>
        <dbReference type="ChEBI" id="CHEBI:30413"/>
    </ligand>
    <ligandPart>
        <name>Fe</name>
        <dbReference type="ChEBI" id="CHEBI:18248"/>
    </ligandPart>
</feature>
<keyword evidence="11" id="KW-0472">Membrane</keyword>
<feature type="disulfide bond" evidence="15">
    <location>
        <begin position="50"/>
        <end position="83"/>
    </location>
</feature>
<dbReference type="PANTHER" id="PTHR37928:SF2">
    <property type="entry name" value="GPI ANCHORED CFEM DOMAIN PROTEIN (AFU_ORTHOLOGUE AFUA_6G10580)"/>
    <property type="match status" value="1"/>
</dbReference>
<feature type="compositionally biased region" description="Low complexity" evidence="16">
    <location>
        <begin position="127"/>
        <end position="136"/>
    </location>
</feature>
<evidence type="ECO:0000256" key="11">
    <source>
        <dbReference type="ARBA" id="ARBA00023136"/>
    </source>
</evidence>
<comment type="caution">
    <text evidence="19">The sequence shown here is derived from an EMBL/GenBank/DDBJ whole genome shotgun (WGS) entry which is preliminary data.</text>
</comment>
<dbReference type="AlphaFoldDB" id="A0A9W9EG28"/>
<sequence length="165" mass="16350">MHLFGSVTLIAAVGLANAQLSSLPSCSLSCFSSALQSDGCSELTDFACHCQKPSLMSSIEPCVKDGCDSSDQTAVSSVVVSLCSSVGHPLSVPPVEDWSTASETATTVTATSSSSGSSASKNPSKTASSQSQSASQTGNVASNIGSGGLPVIGGAILVSAMAWVL</sequence>
<evidence type="ECO:0000256" key="5">
    <source>
        <dbReference type="ARBA" id="ARBA00022525"/>
    </source>
</evidence>
<keyword evidence="8 15" id="KW-0479">Metal-binding</keyword>
<evidence type="ECO:0000313" key="20">
    <source>
        <dbReference type="Proteomes" id="UP001149165"/>
    </source>
</evidence>
<evidence type="ECO:0000256" key="2">
    <source>
        <dbReference type="ARBA" id="ARBA00004613"/>
    </source>
</evidence>
<dbReference type="InterPro" id="IPR008427">
    <property type="entry name" value="Extracellular_membr_CFEM_dom"/>
</dbReference>
<comment type="caution">
    <text evidence="15">Lacks conserved residue(s) required for the propagation of feature annotation.</text>
</comment>
<organism evidence="19 20">
    <name type="scientific">Penicillium angulare</name>
    <dbReference type="NCBI Taxonomy" id="116970"/>
    <lineage>
        <taxon>Eukaryota</taxon>
        <taxon>Fungi</taxon>
        <taxon>Dikarya</taxon>
        <taxon>Ascomycota</taxon>
        <taxon>Pezizomycotina</taxon>
        <taxon>Eurotiomycetes</taxon>
        <taxon>Eurotiomycetidae</taxon>
        <taxon>Eurotiales</taxon>
        <taxon>Aspergillaceae</taxon>
        <taxon>Penicillium</taxon>
    </lineage>
</organism>
<comment type="similarity">
    <text evidence="3">Belongs to the RBT5 family.</text>
</comment>
<comment type="subcellular location">
    <subcellularLocation>
        <location evidence="1">Cell membrane</location>
        <topology evidence="1">Lipid-anchor</topology>
        <topology evidence="1">GPI-anchor</topology>
    </subcellularLocation>
    <subcellularLocation>
        <location evidence="2">Secreted</location>
    </subcellularLocation>
</comment>
<proteinExistence type="inferred from homology"/>
<evidence type="ECO:0000256" key="13">
    <source>
        <dbReference type="ARBA" id="ARBA00023180"/>
    </source>
</evidence>
<evidence type="ECO:0000256" key="16">
    <source>
        <dbReference type="SAM" id="MobiDB-lite"/>
    </source>
</evidence>
<gene>
    <name evidence="19" type="ORF">N7456_013339</name>
</gene>
<dbReference type="Pfam" id="PF05730">
    <property type="entry name" value="CFEM"/>
    <property type="match status" value="1"/>
</dbReference>
<evidence type="ECO:0000256" key="4">
    <source>
        <dbReference type="ARBA" id="ARBA00022475"/>
    </source>
</evidence>
<evidence type="ECO:0000256" key="15">
    <source>
        <dbReference type="PROSITE-ProRule" id="PRU01356"/>
    </source>
</evidence>
<evidence type="ECO:0000256" key="7">
    <source>
        <dbReference type="ARBA" id="ARBA00022622"/>
    </source>
</evidence>
<dbReference type="GO" id="GO:0098552">
    <property type="term" value="C:side of membrane"/>
    <property type="evidence" value="ECO:0007669"/>
    <property type="project" value="UniProtKB-KW"/>
</dbReference>
<evidence type="ECO:0000259" key="18">
    <source>
        <dbReference type="PROSITE" id="PS52012"/>
    </source>
</evidence>
<keyword evidence="12 15" id="KW-1015">Disulfide bond</keyword>
<keyword evidence="10 15" id="KW-0408">Iron</keyword>
<evidence type="ECO:0000256" key="17">
    <source>
        <dbReference type="SAM" id="SignalP"/>
    </source>
</evidence>
<evidence type="ECO:0000256" key="3">
    <source>
        <dbReference type="ARBA" id="ARBA00010031"/>
    </source>
</evidence>
<accession>A0A9W9EG28</accession>
<keyword evidence="13" id="KW-0325">Glycoprotein</keyword>
<evidence type="ECO:0000256" key="12">
    <source>
        <dbReference type="ARBA" id="ARBA00023157"/>
    </source>
</evidence>
<feature type="domain" description="CFEM" evidence="18">
    <location>
        <begin position="1"/>
        <end position="108"/>
    </location>
</feature>
<dbReference type="GO" id="GO:0005886">
    <property type="term" value="C:plasma membrane"/>
    <property type="evidence" value="ECO:0007669"/>
    <property type="project" value="UniProtKB-SubCell"/>
</dbReference>
<evidence type="ECO:0000256" key="6">
    <source>
        <dbReference type="ARBA" id="ARBA00022617"/>
    </source>
</evidence>
<name>A0A9W9EG28_9EURO</name>
<keyword evidence="7" id="KW-0336">GPI-anchor</keyword>
<reference evidence="19" key="2">
    <citation type="journal article" date="2023" name="IMA Fungus">
        <title>Comparative genomic study of the Penicillium genus elucidates a diverse pangenome and 15 lateral gene transfer events.</title>
        <authorList>
            <person name="Petersen C."/>
            <person name="Sorensen T."/>
            <person name="Nielsen M.R."/>
            <person name="Sondergaard T.E."/>
            <person name="Sorensen J.L."/>
            <person name="Fitzpatrick D.A."/>
            <person name="Frisvad J.C."/>
            <person name="Nielsen K.L."/>
        </authorList>
    </citation>
    <scope>NUCLEOTIDE SEQUENCE</scope>
    <source>
        <strain evidence="19">IBT 30069</strain>
    </source>
</reference>
<keyword evidence="4" id="KW-1003">Cell membrane</keyword>
<keyword evidence="6 15" id="KW-0349">Heme</keyword>
<evidence type="ECO:0000256" key="1">
    <source>
        <dbReference type="ARBA" id="ARBA00004609"/>
    </source>
</evidence>
<evidence type="ECO:0000313" key="19">
    <source>
        <dbReference type="EMBL" id="KAJ5081101.1"/>
    </source>
</evidence>
<evidence type="ECO:0000256" key="10">
    <source>
        <dbReference type="ARBA" id="ARBA00023004"/>
    </source>
</evidence>
<keyword evidence="20" id="KW-1185">Reference proteome</keyword>
<keyword evidence="14" id="KW-0449">Lipoprotein</keyword>
<feature type="region of interest" description="Disordered" evidence="16">
    <location>
        <begin position="94"/>
        <end position="139"/>
    </location>
</feature>